<dbReference type="PANTHER" id="PTHR10697">
    <property type="entry name" value="MAMMALIAN EPENDYMIN-RELATED PROTEIN 1"/>
    <property type="match status" value="1"/>
</dbReference>
<dbReference type="InterPro" id="IPR001299">
    <property type="entry name" value="Ependymin"/>
</dbReference>
<dbReference type="AlphaFoldDB" id="A0A9W2ZNC0"/>
<evidence type="ECO:0000313" key="2">
    <source>
        <dbReference type="Proteomes" id="UP001165740"/>
    </source>
</evidence>
<dbReference type="PROSITE" id="PS51257">
    <property type="entry name" value="PROKAR_LIPOPROTEIN"/>
    <property type="match status" value="1"/>
</dbReference>
<proteinExistence type="predicted"/>
<dbReference type="GO" id="GO:0007160">
    <property type="term" value="P:cell-matrix adhesion"/>
    <property type="evidence" value="ECO:0007669"/>
    <property type="project" value="InterPro"/>
</dbReference>
<dbReference type="GO" id="GO:0005509">
    <property type="term" value="F:calcium ion binding"/>
    <property type="evidence" value="ECO:0007669"/>
    <property type="project" value="InterPro"/>
</dbReference>
<sequence length="230" mass="25748">MIKKNLCSQRTKMAAISAVLLALFSLVALSSACCTPDQWEGVESSIGGWAGRRRSGLLKEFVFASYDYTNKRSAAFLDYANGEYFNRFQIVVRYEGEVGNLYIVDLKRNKCWLKTLKRPFRQACIPEKAKSVGDYYLGLKGGFKVSGYAIEGERINAFISVQNVSGSCIPVSEAVYGKLTKVEFVQTVGFVNLTPGIKNETVFDVPAQCEKKEDFSLAEELTRDHYFFAI</sequence>
<name>A0A9W2ZNC0_BIOGL</name>
<gene>
    <name evidence="3" type="primary">LOC106063234</name>
</gene>
<keyword evidence="2" id="KW-1185">Reference proteome</keyword>
<evidence type="ECO:0000313" key="3">
    <source>
        <dbReference type="RefSeq" id="XP_055876458.1"/>
    </source>
</evidence>
<dbReference type="GO" id="GO:0005576">
    <property type="term" value="C:extracellular region"/>
    <property type="evidence" value="ECO:0007669"/>
    <property type="project" value="InterPro"/>
</dbReference>
<protein>
    <submittedName>
        <fullName evidence="3">Ependymin-related protein 1-like isoform X1</fullName>
    </submittedName>
</protein>
<reference evidence="3" key="1">
    <citation type="submission" date="2025-08" db="UniProtKB">
        <authorList>
            <consortium name="RefSeq"/>
        </authorList>
    </citation>
    <scope>IDENTIFICATION</scope>
</reference>
<feature type="chain" id="PRO_5040974608" evidence="1">
    <location>
        <begin position="33"/>
        <end position="230"/>
    </location>
</feature>
<dbReference type="GO" id="GO:0005764">
    <property type="term" value="C:lysosome"/>
    <property type="evidence" value="ECO:0007669"/>
    <property type="project" value="TreeGrafter"/>
</dbReference>
<evidence type="ECO:0000256" key="1">
    <source>
        <dbReference type="SAM" id="SignalP"/>
    </source>
</evidence>
<dbReference type="GeneID" id="106063234"/>
<dbReference type="OMA" id="TIPLLCH"/>
<feature type="signal peptide" evidence="1">
    <location>
        <begin position="1"/>
        <end position="32"/>
    </location>
</feature>
<dbReference type="OrthoDB" id="10001248at2759"/>
<dbReference type="RefSeq" id="XP_055876458.1">
    <property type="nucleotide sequence ID" value="XM_056020483.1"/>
</dbReference>
<organism evidence="2 3">
    <name type="scientific">Biomphalaria glabrata</name>
    <name type="common">Bloodfluke planorb</name>
    <name type="synonym">Freshwater snail</name>
    <dbReference type="NCBI Taxonomy" id="6526"/>
    <lineage>
        <taxon>Eukaryota</taxon>
        <taxon>Metazoa</taxon>
        <taxon>Spiralia</taxon>
        <taxon>Lophotrochozoa</taxon>
        <taxon>Mollusca</taxon>
        <taxon>Gastropoda</taxon>
        <taxon>Heterobranchia</taxon>
        <taxon>Euthyneura</taxon>
        <taxon>Panpulmonata</taxon>
        <taxon>Hygrophila</taxon>
        <taxon>Lymnaeoidea</taxon>
        <taxon>Planorbidae</taxon>
        <taxon>Biomphalaria</taxon>
    </lineage>
</organism>
<dbReference type="Pfam" id="PF00811">
    <property type="entry name" value="Ependymin"/>
    <property type="match status" value="1"/>
</dbReference>
<keyword evidence="1" id="KW-0732">Signal</keyword>
<dbReference type="Proteomes" id="UP001165740">
    <property type="component" value="Chromosome 2"/>
</dbReference>
<accession>A0A9W2ZNC0</accession>
<dbReference type="PANTHER" id="PTHR10697:SF13">
    <property type="entry name" value="RICIN B LECTIN DOMAIN-CONTAINING PROTEIN"/>
    <property type="match status" value="1"/>
</dbReference>